<evidence type="ECO:0000256" key="8">
    <source>
        <dbReference type="ARBA" id="ARBA00024477"/>
    </source>
</evidence>
<comment type="catalytic activity">
    <reaction evidence="8">
        <text>(2S)-2-[5-amino-1-(5-phospho-beta-D-ribosyl)imidazole-4-carboxamido]succinate = 5-amino-1-(5-phospho-beta-D-ribosyl)imidazole-4-carboxamide + fumarate</text>
        <dbReference type="Rhea" id="RHEA:23920"/>
        <dbReference type="ChEBI" id="CHEBI:29806"/>
        <dbReference type="ChEBI" id="CHEBI:58443"/>
        <dbReference type="ChEBI" id="CHEBI:58475"/>
        <dbReference type="EC" id="4.3.2.2"/>
    </reaction>
    <physiologicalReaction direction="left-to-right" evidence="8">
        <dbReference type="Rhea" id="RHEA:23921"/>
    </physiologicalReaction>
</comment>
<proteinExistence type="inferred from homology"/>
<dbReference type="CDD" id="cd01360">
    <property type="entry name" value="Adenylsuccinate_lyase_1"/>
    <property type="match status" value="1"/>
</dbReference>
<dbReference type="GO" id="GO:0004018">
    <property type="term" value="F:N6-(1,2-dicarboxyethyl)AMP AMP-lyase (fumarate-forming) activity"/>
    <property type="evidence" value="ECO:0007669"/>
    <property type="project" value="UniProtKB-UniRule"/>
</dbReference>
<comment type="pathway">
    <text evidence="1 12">Purine metabolism; IMP biosynthesis via de novo pathway; 5-amino-1-(5-phospho-D-ribosyl)imidazole-4-carboxamide from 5-amino-1-(5-phospho-D-ribosyl)imidazole-4-carboxylate: step 2/2.</text>
</comment>
<evidence type="ECO:0000256" key="9">
    <source>
        <dbReference type="ARBA" id="ARBA00030717"/>
    </source>
</evidence>
<evidence type="ECO:0000313" key="15">
    <source>
        <dbReference type="Proteomes" id="UP000280881"/>
    </source>
</evidence>
<evidence type="ECO:0000313" key="14">
    <source>
        <dbReference type="EMBL" id="RKQ63956.1"/>
    </source>
</evidence>
<dbReference type="FunFam" id="1.10.40.30:FF:000007">
    <property type="entry name" value="Adenylosuccinate lyase"/>
    <property type="match status" value="1"/>
</dbReference>
<dbReference type="SMART" id="SM00998">
    <property type="entry name" value="ADSL_C"/>
    <property type="match status" value="1"/>
</dbReference>
<comment type="pathway">
    <text evidence="2 12">Purine metabolism; AMP biosynthesis via de novo pathway; AMP from IMP: step 2/2.</text>
</comment>
<gene>
    <name evidence="14" type="ORF">C7457_0845</name>
</gene>
<dbReference type="UniPathway" id="UPA00075">
    <property type="reaction ID" value="UER00336"/>
</dbReference>
<dbReference type="Gene3D" id="1.10.40.30">
    <property type="entry name" value="Fumarase/aspartase (C-terminal domain)"/>
    <property type="match status" value="1"/>
</dbReference>
<dbReference type="Pfam" id="PF00206">
    <property type="entry name" value="Lyase_1"/>
    <property type="match status" value="1"/>
</dbReference>
<dbReference type="InterPro" id="IPR008948">
    <property type="entry name" value="L-Aspartase-like"/>
</dbReference>
<dbReference type="PROSITE" id="PS00163">
    <property type="entry name" value="FUMARATE_LYASES"/>
    <property type="match status" value="1"/>
</dbReference>
<keyword evidence="7 12" id="KW-0456">Lyase</keyword>
<dbReference type="AlphaFoldDB" id="A0A420W9F1"/>
<evidence type="ECO:0000256" key="12">
    <source>
        <dbReference type="RuleBase" id="RU361172"/>
    </source>
</evidence>
<reference evidence="14 15" key="1">
    <citation type="submission" date="2018-10" db="EMBL/GenBank/DDBJ databases">
        <title>Genomic Encyclopedia of Type Strains, Phase IV (KMG-IV): sequencing the most valuable type-strain genomes for metagenomic binning, comparative biology and taxonomic classification.</title>
        <authorList>
            <person name="Goeker M."/>
        </authorList>
    </citation>
    <scope>NUCLEOTIDE SEQUENCE [LARGE SCALE GENOMIC DNA]</scope>
    <source>
        <strain evidence="14 15">DSM 15521</strain>
    </source>
</reference>
<dbReference type="NCBIfam" id="TIGR00928">
    <property type="entry name" value="purB"/>
    <property type="match status" value="1"/>
</dbReference>
<dbReference type="GO" id="GO:0070626">
    <property type="term" value="F:(S)-2-(5-amino-1-(5-phospho-D-ribosyl)imidazole-4-carboxamido) succinate lyase (fumarate-forming) activity"/>
    <property type="evidence" value="ECO:0007669"/>
    <property type="project" value="TreeGrafter"/>
</dbReference>
<dbReference type="OrthoDB" id="9768878at2"/>
<evidence type="ECO:0000256" key="11">
    <source>
        <dbReference type="NCBIfam" id="TIGR00928"/>
    </source>
</evidence>
<dbReference type="RefSeq" id="WP_121170303.1">
    <property type="nucleotide sequence ID" value="NZ_RBIE01000001.1"/>
</dbReference>
<dbReference type="Pfam" id="PF10397">
    <property type="entry name" value="ADSL_C"/>
    <property type="match status" value="1"/>
</dbReference>
<dbReference type="InterPro" id="IPR019468">
    <property type="entry name" value="AdenyloSucc_lyase_C"/>
</dbReference>
<evidence type="ECO:0000256" key="10">
    <source>
        <dbReference type="ARBA" id="ARBA00049115"/>
    </source>
</evidence>
<dbReference type="SUPFAM" id="SSF48557">
    <property type="entry name" value="L-aspartase-like"/>
    <property type="match status" value="1"/>
</dbReference>
<keyword evidence="15" id="KW-1185">Reference proteome</keyword>
<feature type="domain" description="Adenylosuccinate lyase C-terminal" evidence="13">
    <location>
        <begin position="357"/>
        <end position="438"/>
    </location>
</feature>
<dbReference type="GO" id="GO:0044208">
    <property type="term" value="P:'de novo' AMP biosynthetic process"/>
    <property type="evidence" value="ECO:0007669"/>
    <property type="project" value="UniProtKB-UniPathway"/>
</dbReference>
<evidence type="ECO:0000256" key="5">
    <source>
        <dbReference type="ARBA" id="ARBA00017058"/>
    </source>
</evidence>
<comment type="catalytic activity">
    <reaction evidence="10">
        <text>N(6)-(1,2-dicarboxyethyl)-AMP = fumarate + AMP</text>
        <dbReference type="Rhea" id="RHEA:16853"/>
        <dbReference type="ChEBI" id="CHEBI:29806"/>
        <dbReference type="ChEBI" id="CHEBI:57567"/>
        <dbReference type="ChEBI" id="CHEBI:456215"/>
        <dbReference type="EC" id="4.3.2.2"/>
    </reaction>
    <physiologicalReaction direction="left-to-right" evidence="10">
        <dbReference type="Rhea" id="RHEA:16854"/>
    </physiologicalReaction>
</comment>
<dbReference type="UniPathway" id="UPA00074">
    <property type="reaction ID" value="UER00132"/>
</dbReference>
<dbReference type="InterPro" id="IPR000362">
    <property type="entry name" value="Fumarate_lyase_fam"/>
</dbReference>
<dbReference type="Gene3D" id="1.10.275.10">
    <property type="entry name" value="Fumarase/aspartase (N-terminal domain)"/>
    <property type="match status" value="1"/>
</dbReference>
<evidence type="ECO:0000256" key="6">
    <source>
        <dbReference type="ARBA" id="ARBA00022755"/>
    </source>
</evidence>
<evidence type="ECO:0000256" key="3">
    <source>
        <dbReference type="ARBA" id="ARBA00008273"/>
    </source>
</evidence>
<dbReference type="PANTHER" id="PTHR43172">
    <property type="entry name" value="ADENYLOSUCCINATE LYASE"/>
    <property type="match status" value="1"/>
</dbReference>
<dbReference type="InterPro" id="IPR024083">
    <property type="entry name" value="Fumarase/histidase_N"/>
</dbReference>
<organism evidence="14 15">
    <name type="scientific">Thermovibrio guaymasensis</name>
    <dbReference type="NCBI Taxonomy" id="240167"/>
    <lineage>
        <taxon>Bacteria</taxon>
        <taxon>Pseudomonadati</taxon>
        <taxon>Aquificota</taxon>
        <taxon>Aquificia</taxon>
        <taxon>Desulfurobacteriales</taxon>
        <taxon>Desulfurobacteriaceae</taxon>
        <taxon>Thermovibrio</taxon>
    </lineage>
</organism>
<evidence type="ECO:0000256" key="7">
    <source>
        <dbReference type="ARBA" id="ARBA00023239"/>
    </source>
</evidence>
<dbReference type="Gene3D" id="1.20.200.10">
    <property type="entry name" value="Fumarase/aspartase (Central domain)"/>
    <property type="match status" value="1"/>
</dbReference>
<dbReference type="EC" id="4.3.2.2" evidence="4 11"/>
<evidence type="ECO:0000259" key="13">
    <source>
        <dbReference type="SMART" id="SM00998"/>
    </source>
</evidence>
<dbReference type="PRINTS" id="PR00145">
    <property type="entry name" value="ARGSUCLYASE"/>
</dbReference>
<dbReference type="InterPro" id="IPR020557">
    <property type="entry name" value="Fumarate_lyase_CS"/>
</dbReference>
<comment type="caution">
    <text evidence="14">The sequence shown here is derived from an EMBL/GenBank/DDBJ whole genome shotgun (WGS) entry which is preliminary data.</text>
</comment>
<comment type="similarity">
    <text evidence="3 12">Belongs to the lyase 1 family. Adenylosuccinate lyase subfamily.</text>
</comment>
<accession>A0A420W9F1</accession>
<name>A0A420W9F1_9BACT</name>
<keyword evidence="6 12" id="KW-0658">Purine biosynthesis</keyword>
<dbReference type="GO" id="GO:0006189">
    <property type="term" value="P:'de novo' IMP biosynthetic process"/>
    <property type="evidence" value="ECO:0007669"/>
    <property type="project" value="UniProtKB-UniPathway"/>
</dbReference>
<dbReference type="PRINTS" id="PR00149">
    <property type="entry name" value="FUMRATELYASE"/>
</dbReference>
<evidence type="ECO:0000256" key="1">
    <source>
        <dbReference type="ARBA" id="ARBA00004706"/>
    </source>
</evidence>
<dbReference type="PANTHER" id="PTHR43172:SF1">
    <property type="entry name" value="ADENYLOSUCCINATE LYASE"/>
    <property type="match status" value="1"/>
</dbReference>
<evidence type="ECO:0000256" key="2">
    <source>
        <dbReference type="ARBA" id="ARBA00004734"/>
    </source>
</evidence>
<dbReference type="InterPro" id="IPR022761">
    <property type="entry name" value="Fumarate_lyase_N"/>
</dbReference>
<dbReference type="EMBL" id="RBIE01000001">
    <property type="protein sequence ID" value="RKQ63956.1"/>
    <property type="molecule type" value="Genomic_DNA"/>
</dbReference>
<protein>
    <recommendedName>
        <fullName evidence="5 11">Adenylosuccinate lyase</fullName>
        <shortName evidence="12">ASL</shortName>
        <ecNumber evidence="4 11">4.3.2.2</ecNumber>
    </recommendedName>
    <alternativeName>
        <fullName evidence="9 12">Adenylosuccinase</fullName>
    </alternativeName>
</protein>
<dbReference type="GO" id="GO:0005829">
    <property type="term" value="C:cytosol"/>
    <property type="evidence" value="ECO:0007669"/>
    <property type="project" value="TreeGrafter"/>
</dbReference>
<dbReference type="FunFam" id="1.20.200.10:FF:000008">
    <property type="entry name" value="Adenylosuccinate lyase"/>
    <property type="match status" value="1"/>
</dbReference>
<evidence type="ECO:0000256" key="4">
    <source>
        <dbReference type="ARBA" id="ARBA00012339"/>
    </source>
</evidence>
<dbReference type="InterPro" id="IPR004769">
    <property type="entry name" value="Pur_lyase"/>
</dbReference>
<sequence>MIARYTLPEMGKIWDEQNKLRNWLKVEVAAAESWAELGKIPKEAVEKIKEKVKPYLEGEKEFDTKRIAEIEEVTNHDVIAFLTYIKEIVGDEAKYLHFGMTSSDMLDTAFALQIKQAGELLLKDIERVMEAIKKRAFEHKNTVMIGRTHGIHAEPITFGLKLAIWYDEMRRNYERLKAAVKRAAVGKISGAVGTFANIDPRVEEMTCKKLGIDYAKASNQVVQRDRHAEFLNALALTASSIEKFATEIRHLQRTEVREVEEPFRKGQKGSSAMPHKRNPILSERLCGLARVVRSASIVGMENVPLWHERDISHSSTERTVFPDACIALDYMLQKFANLMENLIVYPENMLKNLNLLKGLIFSQRVLLTLIEKGGLTREEAYAIVQENAMRVWNEGVEFKELLKKDERVRKVLTEEEIEEIFDLSYHTKNVDYIFKRVFGEA</sequence>
<dbReference type="Proteomes" id="UP000280881">
    <property type="component" value="Unassembled WGS sequence"/>
</dbReference>